<dbReference type="Pfam" id="PF01171">
    <property type="entry name" value="ATP_bind_3"/>
    <property type="match status" value="1"/>
</dbReference>
<evidence type="ECO:0000259" key="8">
    <source>
        <dbReference type="Pfam" id="PF01171"/>
    </source>
</evidence>
<feature type="domain" description="tRNA(Ile)-lysidine/2-thiocytidine synthase N-terminal" evidence="8">
    <location>
        <begin position="17"/>
        <end position="190"/>
    </location>
</feature>
<dbReference type="EC" id="6.3.4.19" evidence="7"/>
<dbReference type="SUPFAM" id="SSF82829">
    <property type="entry name" value="MesJ substrate recognition domain-like"/>
    <property type="match status" value="1"/>
</dbReference>
<dbReference type="Proteomes" id="UP001465331">
    <property type="component" value="Unassembled WGS sequence"/>
</dbReference>
<comment type="function">
    <text evidence="7">Ligates lysine onto the cytidine present at position 34 of the AUA codon-specific tRNA(Ile) that contains the anticodon CAU, in an ATP-dependent manner. Cytidine is converted to lysidine, thus changing the amino acid specificity of the tRNA from methionine to isoleucine.</text>
</comment>
<evidence type="ECO:0000256" key="3">
    <source>
        <dbReference type="ARBA" id="ARBA00022694"/>
    </source>
</evidence>
<evidence type="ECO:0000256" key="6">
    <source>
        <dbReference type="ARBA" id="ARBA00048539"/>
    </source>
</evidence>
<name>A0ABV2AAF4_9GAMM</name>
<dbReference type="RefSeq" id="WP_352889297.1">
    <property type="nucleotide sequence ID" value="NZ_JBEPIJ010000009.1"/>
</dbReference>
<dbReference type="PANTHER" id="PTHR43033">
    <property type="entry name" value="TRNA(ILE)-LYSIDINE SYNTHASE-RELATED"/>
    <property type="match status" value="1"/>
</dbReference>
<dbReference type="InterPro" id="IPR012094">
    <property type="entry name" value="tRNA_Ile_lys_synt"/>
</dbReference>
<evidence type="ECO:0000256" key="7">
    <source>
        <dbReference type="HAMAP-Rule" id="MF_01161"/>
    </source>
</evidence>
<comment type="similarity">
    <text evidence="7">Belongs to the tRNA(Ile)-lysidine synthase family.</text>
</comment>
<evidence type="ECO:0000256" key="2">
    <source>
        <dbReference type="ARBA" id="ARBA00022598"/>
    </source>
</evidence>
<proteinExistence type="inferred from homology"/>
<dbReference type="Pfam" id="PF09179">
    <property type="entry name" value="TilS"/>
    <property type="match status" value="1"/>
</dbReference>
<dbReference type="CDD" id="cd01992">
    <property type="entry name" value="TilS_N"/>
    <property type="match status" value="1"/>
</dbReference>
<dbReference type="Gene3D" id="3.40.50.620">
    <property type="entry name" value="HUPs"/>
    <property type="match status" value="1"/>
</dbReference>
<comment type="caution">
    <text evidence="10">The sequence shown here is derived from an EMBL/GenBank/DDBJ whole genome shotgun (WGS) entry which is preliminary data.</text>
</comment>
<evidence type="ECO:0000256" key="4">
    <source>
        <dbReference type="ARBA" id="ARBA00022741"/>
    </source>
</evidence>
<keyword evidence="3 7" id="KW-0819">tRNA processing</keyword>
<feature type="domain" description="tRNA(Ile)-lysidine synthase substrate-binding" evidence="9">
    <location>
        <begin position="238"/>
        <end position="305"/>
    </location>
</feature>
<gene>
    <name evidence="7 10" type="primary">tilS</name>
    <name evidence="10" type="ORF">ABSH63_09500</name>
</gene>
<sequence>MPALKLPPPPLGPRGRLWVGYSGGCDSAVLLDLLHACGLPVRAVHVHHGLQQPADDWARHCRRFCRMRGIALRVLRVAPDRRHPQGPEAAARAARYAAFVPLLRAGDVLALAHHRDDQAETVLMRALRGCGIAGLGAMRATEPLGEGLLWRPLLAVSRARLREIARERGIDWIEDPHNDDPRYTRAFLRRQVMPLLAAHFPSAPTQLAKLAAHAQGAERLLAQLADEDAARCADGDALDVAALLRLTAERRRNLIYHRWCALGLLPPPQSWYAELERSVLRARGDATPLLVCGDGEVRRHRGRLYLSRRVSN</sequence>
<dbReference type="InterPro" id="IPR012795">
    <property type="entry name" value="tRNA_Ile_lys_synt_N"/>
</dbReference>
<dbReference type="PANTHER" id="PTHR43033:SF1">
    <property type="entry name" value="TRNA(ILE)-LYSIDINE SYNTHASE-RELATED"/>
    <property type="match status" value="1"/>
</dbReference>
<dbReference type="Gene3D" id="1.20.59.20">
    <property type="match status" value="1"/>
</dbReference>
<protein>
    <recommendedName>
        <fullName evidence="7">tRNA(Ile)-lysidine synthase</fullName>
        <ecNumber evidence="7">6.3.4.19</ecNumber>
    </recommendedName>
    <alternativeName>
        <fullName evidence="7">tRNA(Ile)-2-lysyl-cytidine synthase</fullName>
    </alternativeName>
    <alternativeName>
        <fullName evidence="7">tRNA(Ile)-lysidine synthetase</fullName>
    </alternativeName>
</protein>
<dbReference type="InterPro" id="IPR015262">
    <property type="entry name" value="tRNA_Ile_lys_synt_subst-bd"/>
</dbReference>
<dbReference type="GO" id="GO:0032267">
    <property type="term" value="F:tRNA(Ile)-lysidine synthase activity"/>
    <property type="evidence" value="ECO:0007669"/>
    <property type="project" value="UniProtKB-EC"/>
</dbReference>
<keyword evidence="5 7" id="KW-0067">ATP-binding</keyword>
<comment type="subcellular location">
    <subcellularLocation>
        <location evidence="7">Cytoplasm</location>
    </subcellularLocation>
</comment>
<organism evidence="10 11">
    <name type="scientific">Sinimarinibacterium thermocellulolyticum</name>
    <dbReference type="NCBI Taxonomy" id="3170016"/>
    <lineage>
        <taxon>Bacteria</taxon>
        <taxon>Pseudomonadati</taxon>
        <taxon>Pseudomonadota</taxon>
        <taxon>Gammaproteobacteria</taxon>
        <taxon>Nevskiales</taxon>
        <taxon>Nevskiaceae</taxon>
        <taxon>Sinimarinibacterium</taxon>
    </lineage>
</organism>
<keyword evidence="1 7" id="KW-0963">Cytoplasm</keyword>
<dbReference type="NCBIfam" id="TIGR02432">
    <property type="entry name" value="lysidine_TilS_N"/>
    <property type="match status" value="1"/>
</dbReference>
<keyword evidence="2 7" id="KW-0436">Ligase</keyword>
<keyword evidence="4 7" id="KW-0547">Nucleotide-binding</keyword>
<dbReference type="EMBL" id="JBEPIJ010000009">
    <property type="protein sequence ID" value="MES0874238.1"/>
    <property type="molecule type" value="Genomic_DNA"/>
</dbReference>
<feature type="binding site" evidence="7">
    <location>
        <begin position="22"/>
        <end position="27"/>
    </location>
    <ligand>
        <name>ATP</name>
        <dbReference type="ChEBI" id="CHEBI:30616"/>
    </ligand>
</feature>
<comment type="catalytic activity">
    <reaction evidence="6 7">
        <text>cytidine(34) in tRNA(Ile2) + L-lysine + ATP = lysidine(34) in tRNA(Ile2) + AMP + diphosphate + H(+)</text>
        <dbReference type="Rhea" id="RHEA:43744"/>
        <dbReference type="Rhea" id="RHEA-COMP:10625"/>
        <dbReference type="Rhea" id="RHEA-COMP:10670"/>
        <dbReference type="ChEBI" id="CHEBI:15378"/>
        <dbReference type="ChEBI" id="CHEBI:30616"/>
        <dbReference type="ChEBI" id="CHEBI:32551"/>
        <dbReference type="ChEBI" id="CHEBI:33019"/>
        <dbReference type="ChEBI" id="CHEBI:82748"/>
        <dbReference type="ChEBI" id="CHEBI:83665"/>
        <dbReference type="ChEBI" id="CHEBI:456215"/>
        <dbReference type="EC" id="6.3.4.19"/>
    </reaction>
</comment>
<evidence type="ECO:0000313" key="10">
    <source>
        <dbReference type="EMBL" id="MES0874238.1"/>
    </source>
</evidence>
<dbReference type="HAMAP" id="MF_01161">
    <property type="entry name" value="tRNA_Ile_lys_synt"/>
    <property type="match status" value="1"/>
</dbReference>
<evidence type="ECO:0000259" key="9">
    <source>
        <dbReference type="Pfam" id="PF09179"/>
    </source>
</evidence>
<dbReference type="InterPro" id="IPR014729">
    <property type="entry name" value="Rossmann-like_a/b/a_fold"/>
</dbReference>
<evidence type="ECO:0000313" key="11">
    <source>
        <dbReference type="Proteomes" id="UP001465331"/>
    </source>
</evidence>
<evidence type="ECO:0000256" key="1">
    <source>
        <dbReference type="ARBA" id="ARBA00022490"/>
    </source>
</evidence>
<comment type="domain">
    <text evidence="7">The N-terminal region contains the highly conserved SGGXDS motif, predicted to be a P-loop motif involved in ATP binding.</text>
</comment>
<evidence type="ECO:0000256" key="5">
    <source>
        <dbReference type="ARBA" id="ARBA00022840"/>
    </source>
</evidence>
<dbReference type="SUPFAM" id="SSF52402">
    <property type="entry name" value="Adenine nucleotide alpha hydrolases-like"/>
    <property type="match status" value="1"/>
</dbReference>
<dbReference type="InterPro" id="IPR011063">
    <property type="entry name" value="TilS/TtcA_N"/>
</dbReference>
<accession>A0ABV2AAF4</accession>
<keyword evidence="11" id="KW-1185">Reference proteome</keyword>
<reference evidence="10 11" key="1">
    <citation type="submission" date="2024-06" db="EMBL/GenBank/DDBJ databases">
        <authorList>
            <person name="Li Z."/>
            <person name="Jiang Y."/>
        </authorList>
    </citation>
    <scope>NUCLEOTIDE SEQUENCE [LARGE SCALE GENOMIC DNA]</scope>
    <source>
        <strain evidence="10 11">HSW-8</strain>
    </source>
</reference>